<dbReference type="GO" id="GO:0016747">
    <property type="term" value="F:acyltransferase activity, transferring groups other than amino-acyl groups"/>
    <property type="evidence" value="ECO:0007669"/>
    <property type="project" value="InterPro"/>
</dbReference>
<gene>
    <name evidence="2" type="ORF">P171DRAFT_338630</name>
</gene>
<dbReference type="InterPro" id="IPR000182">
    <property type="entry name" value="GNAT_dom"/>
</dbReference>
<organism evidence="2 3">
    <name type="scientific">Karstenula rhodostoma CBS 690.94</name>
    <dbReference type="NCBI Taxonomy" id="1392251"/>
    <lineage>
        <taxon>Eukaryota</taxon>
        <taxon>Fungi</taxon>
        <taxon>Dikarya</taxon>
        <taxon>Ascomycota</taxon>
        <taxon>Pezizomycotina</taxon>
        <taxon>Dothideomycetes</taxon>
        <taxon>Pleosporomycetidae</taxon>
        <taxon>Pleosporales</taxon>
        <taxon>Massarineae</taxon>
        <taxon>Didymosphaeriaceae</taxon>
        <taxon>Karstenula</taxon>
    </lineage>
</organism>
<dbReference type="Proteomes" id="UP000799764">
    <property type="component" value="Unassembled WGS sequence"/>
</dbReference>
<evidence type="ECO:0000313" key="3">
    <source>
        <dbReference type="Proteomes" id="UP000799764"/>
    </source>
</evidence>
<dbReference type="PROSITE" id="PS51186">
    <property type="entry name" value="GNAT"/>
    <property type="match status" value="1"/>
</dbReference>
<proteinExistence type="predicted"/>
<comment type="caution">
    <text evidence="2">The sequence shown here is derived from an EMBL/GenBank/DDBJ whole genome shotgun (WGS) entry which is preliminary data.</text>
</comment>
<sequence>GTPIGQIHLNRSSPRMSHHRNTEIGIDILPAYQGRGYGSEAIRWVLEYAFLRAGLHKVRIRAFGWNEGACRLYRRLGFVEEGRERESLWHEGRWWDGVEFGMVEGEWGVLR</sequence>
<keyword evidence="3" id="KW-1185">Reference proteome</keyword>
<dbReference type="CDD" id="cd04301">
    <property type="entry name" value="NAT_SF"/>
    <property type="match status" value="1"/>
</dbReference>
<feature type="non-terminal residue" evidence="2">
    <location>
        <position position="1"/>
    </location>
</feature>
<evidence type="ECO:0000313" key="2">
    <source>
        <dbReference type="EMBL" id="KAF2439623.1"/>
    </source>
</evidence>
<dbReference type="Pfam" id="PF00583">
    <property type="entry name" value="Acetyltransf_1"/>
    <property type="match status" value="1"/>
</dbReference>
<dbReference type="PANTHER" id="PTHR43415:SF3">
    <property type="entry name" value="GNAT-FAMILY ACETYLTRANSFERASE"/>
    <property type="match status" value="1"/>
</dbReference>
<dbReference type="SUPFAM" id="SSF55729">
    <property type="entry name" value="Acyl-CoA N-acyltransferases (Nat)"/>
    <property type="match status" value="1"/>
</dbReference>
<protein>
    <submittedName>
        <fullName evidence="2">Acyl-CoA N-acyltransferase</fullName>
    </submittedName>
</protein>
<dbReference type="PANTHER" id="PTHR43415">
    <property type="entry name" value="SPERMIDINE N(1)-ACETYLTRANSFERASE"/>
    <property type="match status" value="1"/>
</dbReference>
<dbReference type="OrthoDB" id="64477at2759"/>
<feature type="non-terminal residue" evidence="2">
    <location>
        <position position="111"/>
    </location>
</feature>
<name>A0A9P4PAH3_9PLEO</name>
<dbReference type="AlphaFoldDB" id="A0A9P4PAH3"/>
<feature type="domain" description="N-acetyltransferase" evidence="1">
    <location>
        <begin position="1"/>
        <end position="99"/>
    </location>
</feature>
<dbReference type="EMBL" id="MU001509">
    <property type="protein sequence ID" value="KAF2439623.1"/>
    <property type="molecule type" value="Genomic_DNA"/>
</dbReference>
<accession>A0A9P4PAH3</accession>
<dbReference type="InterPro" id="IPR016181">
    <property type="entry name" value="Acyl_CoA_acyltransferase"/>
</dbReference>
<evidence type="ECO:0000259" key="1">
    <source>
        <dbReference type="PROSITE" id="PS51186"/>
    </source>
</evidence>
<reference evidence="2" key="1">
    <citation type="journal article" date="2020" name="Stud. Mycol.">
        <title>101 Dothideomycetes genomes: a test case for predicting lifestyles and emergence of pathogens.</title>
        <authorList>
            <person name="Haridas S."/>
            <person name="Albert R."/>
            <person name="Binder M."/>
            <person name="Bloem J."/>
            <person name="Labutti K."/>
            <person name="Salamov A."/>
            <person name="Andreopoulos B."/>
            <person name="Baker S."/>
            <person name="Barry K."/>
            <person name="Bills G."/>
            <person name="Bluhm B."/>
            <person name="Cannon C."/>
            <person name="Castanera R."/>
            <person name="Culley D."/>
            <person name="Daum C."/>
            <person name="Ezra D."/>
            <person name="Gonzalez J."/>
            <person name="Henrissat B."/>
            <person name="Kuo A."/>
            <person name="Liang C."/>
            <person name="Lipzen A."/>
            <person name="Lutzoni F."/>
            <person name="Magnuson J."/>
            <person name="Mondo S."/>
            <person name="Nolan M."/>
            <person name="Ohm R."/>
            <person name="Pangilinan J."/>
            <person name="Park H.-J."/>
            <person name="Ramirez L."/>
            <person name="Alfaro M."/>
            <person name="Sun H."/>
            <person name="Tritt A."/>
            <person name="Yoshinaga Y."/>
            <person name="Zwiers L.-H."/>
            <person name="Turgeon B."/>
            <person name="Goodwin S."/>
            <person name="Spatafora J."/>
            <person name="Crous P."/>
            <person name="Grigoriev I."/>
        </authorList>
    </citation>
    <scope>NUCLEOTIDE SEQUENCE</scope>
    <source>
        <strain evidence="2">CBS 690.94</strain>
    </source>
</reference>
<dbReference type="Gene3D" id="3.40.630.30">
    <property type="match status" value="1"/>
</dbReference>